<keyword evidence="8" id="KW-0067">ATP-binding</keyword>
<evidence type="ECO:0000256" key="12">
    <source>
        <dbReference type="ARBA" id="ARBA00074306"/>
    </source>
</evidence>
<keyword evidence="4 13" id="KW-0597">Phosphoprotein</keyword>
<dbReference type="SMART" id="SM00388">
    <property type="entry name" value="HisKA"/>
    <property type="match status" value="1"/>
</dbReference>
<dbReference type="AlphaFoldDB" id="A0A6C0P574"/>
<keyword evidence="9" id="KW-0902">Two-component regulatory system</keyword>
<dbReference type="Pfam" id="PF00072">
    <property type="entry name" value="Response_reg"/>
    <property type="match status" value="1"/>
</dbReference>
<dbReference type="Gene3D" id="1.10.287.130">
    <property type="match status" value="1"/>
</dbReference>
<dbReference type="PROSITE" id="PS50110">
    <property type="entry name" value="RESPONSE_REGULATORY"/>
    <property type="match status" value="1"/>
</dbReference>
<dbReference type="Gene3D" id="3.30.450.20">
    <property type="entry name" value="PAS domain"/>
    <property type="match status" value="2"/>
</dbReference>
<evidence type="ECO:0000259" key="14">
    <source>
        <dbReference type="PROSITE" id="PS50109"/>
    </source>
</evidence>
<dbReference type="CDD" id="cd00082">
    <property type="entry name" value="HisKA"/>
    <property type="match status" value="1"/>
</dbReference>
<dbReference type="CDD" id="cd00130">
    <property type="entry name" value="PAS"/>
    <property type="match status" value="2"/>
</dbReference>
<dbReference type="Gene3D" id="3.30.565.10">
    <property type="entry name" value="Histidine kinase-like ATPase, C-terminal domain"/>
    <property type="match status" value="1"/>
</dbReference>
<evidence type="ECO:0000313" key="19">
    <source>
        <dbReference type="Proteomes" id="UP000479114"/>
    </source>
</evidence>
<feature type="domain" description="Histidine kinase" evidence="14">
    <location>
        <begin position="270"/>
        <end position="489"/>
    </location>
</feature>
<dbReference type="PROSITE" id="PS50109">
    <property type="entry name" value="HIS_KIN"/>
    <property type="match status" value="1"/>
</dbReference>
<evidence type="ECO:0000259" key="16">
    <source>
        <dbReference type="PROSITE" id="PS50112"/>
    </source>
</evidence>
<keyword evidence="5" id="KW-0808">Transferase</keyword>
<dbReference type="Pfam" id="PF02518">
    <property type="entry name" value="HATPase_c"/>
    <property type="match status" value="1"/>
</dbReference>
<dbReference type="PANTHER" id="PTHR45339">
    <property type="entry name" value="HYBRID SIGNAL TRANSDUCTION HISTIDINE KINASE J"/>
    <property type="match status" value="1"/>
</dbReference>
<dbReference type="PANTHER" id="PTHR45339:SF1">
    <property type="entry name" value="HYBRID SIGNAL TRANSDUCTION HISTIDINE KINASE J"/>
    <property type="match status" value="1"/>
</dbReference>
<dbReference type="EC" id="2.7.13.3" evidence="3"/>
<keyword evidence="6" id="KW-0547">Nucleotide-binding</keyword>
<dbReference type="SUPFAM" id="SSF55785">
    <property type="entry name" value="PYP-like sensor domain (PAS domain)"/>
    <property type="match status" value="2"/>
</dbReference>
<dbReference type="SUPFAM" id="SSF47384">
    <property type="entry name" value="Homodimeric domain of signal transducing histidine kinase"/>
    <property type="match status" value="1"/>
</dbReference>
<dbReference type="InterPro" id="IPR004358">
    <property type="entry name" value="Sig_transdc_His_kin-like_C"/>
</dbReference>
<dbReference type="InterPro" id="IPR001610">
    <property type="entry name" value="PAC"/>
</dbReference>
<dbReference type="KEGG" id="prz:GZH47_24340"/>
<dbReference type="SMART" id="SM00086">
    <property type="entry name" value="PAC"/>
    <property type="match status" value="2"/>
</dbReference>
<keyword evidence="19" id="KW-1185">Reference proteome</keyword>
<evidence type="ECO:0000256" key="9">
    <source>
        <dbReference type="ARBA" id="ARBA00023012"/>
    </source>
</evidence>
<evidence type="ECO:0000259" key="17">
    <source>
        <dbReference type="PROSITE" id="PS50113"/>
    </source>
</evidence>
<evidence type="ECO:0000256" key="3">
    <source>
        <dbReference type="ARBA" id="ARBA00012438"/>
    </source>
</evidence>
<evidence type="ECO:0000256" key="10">
    <source>
        <dbReference type="ARBA" id="ARBA00064003"/>
    </source>
</evidence>
<dbReference type="Gene3D" id="3.40.50.2300">
    <property type="match status" value="1"/>
</dbReference>
<dbReference type="InterPro" id="IPR000014">
    <property type="entry name" value="PAS"/>
</dbReference>
<comment type="subunit">
    <text evidence="10">At low DSF concentrations, interacts with RpfF.</text>
</comment>
<dbReference type="SMART" id="SM00091">
    <property type="entry name" value="PAS"/>
    <property type="match status" value="2"/>
</dbReference>
<dbReference type="SMART" id="SM00448">
    <property type="entry name" value="REC"/>
    <property type="match status" value="1"/>
</dbReference>
<evidence type="ECO:0000256" key="5">
    <source>
        <dbReference type="ARBA" id="ARBA00022679"/>
    </source>
</evidence>
<dbReference type="InterPro" id="IPR005467">
    <property type="entry name" value="His_kinase_dom"/>
</dbReference>
<sequence length="626" mass="69482">MYRVNLDQNSFTGQVFKYASFGIALLAPDGLILTVNDAFERFLGYSKHELEGMRFGDFSLSDDPVACIDDVRNLMSDTNEAEMEKRYVRRDGAVIWGYLSIRLFRNDEGDALYYIAQIMDISKQKESERRLQETVERYTSLKKYNHDAVISFDLQGNIINANAVAEKMTGYGIEADLIGMALANLIGQANVDRILAKALHDDTVELEIDAVVTKSGETIEVLTSIAPIFVHKQNIGFYLICKDISEQKKLVYAKESAEATNKAKSEFLAMMSHEIRTPMNGVIGMTDLLLDSDLDEEHKAYVEIIRKSGEALLSIINDILDLSKIEAGVTELQEATFDLRLCFKDSLSVVSSMAEDKNLELSYTINHDVPEYISGDVERLRQVLLNLLSNAVKFTSSGKVAVIVKKTAGQHPLLAFTVTDTGIGIPQARLEEIFEPFAQLDSFMSRKHEGTGLGLSISRKIVGMMGGEIWAESDGMSGSALHFTIQYHEATFDSADSLPATPAIAGRANILIAEDDAINTLVLQKMLEKMGHRVSVAVNGEEVIEAALREPYDLIFMDVHMPIVNGLEATRTIKERLSPDKCPRIVAVTANALKGDREDCLAAGMDDYITKPINARVLEMFFRNLV</sequence>
<dbReference type="InterPro" id="IPR003661">
    <property type="entry name" value="HisK_dim/P_dom"/>
</dbReference>
<evidence type="ECO:0000256" key="6">
    <source>
        <dbReference type="ARBA" id="ARBA00022741"/>
    </source>
</evidence>
<dbReference type="CDD" id="cd17546">
    <property type="entry name" value="REC_hyHK_CKI1_RcsC-like"/>
    <property type="match status" value="1"/>
</dbReference>
<evidence type="ECO:0000256" key="13">
    <source>
        <dbReference type="PROSITE-ProRule" id="PRU00169"/>
    </source>
</evidence>
<dbReference type="InterPro" id="IPR011006">
    <property type="entry name" value="CheY-like_superfamily"/>
</dbReference>
<dbReference type="PRINTS" id="PR00344">
    <property type="entry name" value="BCTRLSENSOR"/>
</dbReference>
<dbReference type="Pfam" id="PF13426">
    <property type="entry name" value="PAS_9"/>
    <property type="match status" value="2"/>
</dbReference>
<evidence type="ECO:0000256" key="11">
    <source>
        <dbReference type="ARBA" id="ARBA00068150"/>
    </source>
</evidence>
<dbReference type="Proteomes" id="UP000479114">
    <property type="component" value="Chromosome"/>
</dbReference>
<dbReference type="PROSITE" id="PS50113">
    <property type="entry name" value="PAC"/>
    <property type="match status" value="1"/>
</dbReference>
<evidence type="ECO:0000313" key="18">
    <source>
        <dbReference type="EMBL" id="QHW33617.1"/>
    </source>
</evidence>
<dbReference type="NCBIfam" id="TIGR00229">
    <property type="entry name" value="sensory_box"/>
    <property type="match status" value="2"/>
</dbReference>
<gene>
    <name evidence="18" type="ORF">GZH47_24340</name>
</gene>
<dbReference type="InterPro" id="IPR000700">
    <property type="entry name" value="PAS-assoc_C"/>
</dbReference>
<accession>A0A6C0P574</accession>
<comment type="similarity">
    <text evidence="2">In the N-terminal section; belongs to the phytochrome family.</text>
</comment>
<reference evidence="18 19" key="1">
    <citation type="submission" date="2020-02" db="EMBL/GenBank/DDBJ databases">
        <title>Paenibacillus sp. nov., isolated from rhizosphere soil of tomato.</title>
        <authorList>
            <person name="Weon H.-Y."/>
            <person name="Lee S.A."/>
        </authorList>
    </citation>
    <scope>NUCLEOTIDE SEQUENCE [LARGE SCALE GENOMIC DNA]</scope>
    <source>
        <strain evidence="18 19">14171R-81</strain>
    </source>
</reference>
<dbReference type="FunFam" id="1.10.287.130:FF:000002">
    <property type="entry name" value="Two-component osmosensing histidine kinase"/>
    <property type="match status" value="1"/>
</dbReference>
<evidence type="ECO:0000256" key="4">
    <source>
        <dbReference type="ARBA" id="ARBA00022553"/>
    </source>
</evidence>
<dbReference type="InterPro" id="IPR003594">
    <property type="entry name" value="HATPase_dom"/>
</dbReference>
<dbReference type="EMBL" id="CP048286">
    <property type="protein sequence ID" value="QHW33617.1"/>
    <property type="molecule type" value="Genomic_DNA"/>
</dbReference>
<dbReference type="InterPro" id="IPR035965">
    <property type="entry name" value="PAS-like_dom_sf"/>
</dbReference>
<protein>
    <recommendedName>
        <fullName evidence="12">Circadian input-output histidine kinase CikA</fullName>
        <ecNumber evidence="3">2.7.13.3</ecNumber>
    </recommendedName>
    <alternativeName>
        <fullName evidence="11">Sensory/regulatory protein RpfC</fullName>
    </alternativeName>
</protein>
<organism evidence="18 19">
    <name type="scientific">Paenibacillus rhizovicinus</name>
    <dbReference type="NCBI Taxonomy" id="2704463"/>
    <lineage>
        <taxon>Bacteria</taxon>
        <taxon>Bacillati</taxon>
        <taxon>Bacillota</taxon>
        <taxon>Bacilli</taxon>
        <taxon>Bacillales</taxon>
        <taxon>Paenibacillaceae</taxon>
        <taxon>Paenibacillus</taxon>
    </lineage>
</organism>
<dbReference type="RefSeq" id="WP_162643615.1">
    <property type="nucleotide sequence ID" value="NZ_CP048286.1"/>
</dbReference>
<name>A0A6C0P574_9BACL</name>
<dbReference type="GO" id="GO:0000155">
    <property type="term" value="F:phosphorelay sensor kinase activity"/>
    <property type="evidence" value="ECO:0007669"/>
    <property type="project" value="InterPro"/>
</dbReference>
<dbReference type="GO" id="GO:0005524">
    <property type="term" value="F:ATP binding"/>
    <property type="evidence" value="ECO:0007669"/>
    <property type="project" value="UniProtKB-KW"/>
</dbReference>
<feature type="domain" description="PAS" evidence="16">
    <location>
        <begin position="8"/>
        <end position="52"/>
    </location>
</feature>
<evidence type="ECO:0000256" key="2">
    <source>
        <dbReference type="ARBA" id="ARBA00006402"/>
    </source>
</evidence>
<dbReference type="InterPro" id="IPR036890">
    <property type="entry name" value="HATPase_C_sf"/>
</dbReference>
<dbReference type="SUPFAM" id="SSF55874">
    <property type="entry name" value="ATPase domain of HSP90 chaperone/DNA topoisomerase II/histidine kinase"/>
    <property type="match status" value="1"/>
</dbReference>
<dbReference type="CDD" id="cd16922">
    <property type="entry name" value="HATPase_EvgS-ArcB-TorS-like"/>
    <property type="match status" value="1"/>
</dbReference>
<feature type="domain" description="PAC" evidence="17">
    <location>
        <begin position="81"/>
        <end position="133"/>
    </location>
</feature>
<feature type="domain" description="Response regulatory" evidence="15">
    <location>
        <begin position="509"/>
        <end position="626"/>
    </location>
</feature>
<dbReference type="SMART" id="SM00387">
    <property type="entry name" value="HATPase_c"/>
    <property type="match status" value="1"/>
</dbReference>
<dbReference type="Pfam" id="PF00512">
    <property type="entry name" value="HisKA"/>
    <property type="match status" value="1"/>
</dbReference>
<proteinExistence type="inferred from homology"/>
<dbReference type="SUPFAM" id="SSF52172">
    <property type="entry name" value="CheY-like"/>
    <property type="match status" value="1"/>
</dbReference>
<keyword evidence="7" id="KW-0418">Kinase</keyword>
<comment type="catalytic activity">
    <reaction evidence="1">
        <text>ATP + protein L-histidine = ADP + protein N-phospho-L-histidine.</text>
        <dbReference type="EC" id="2.7.13.3"/>
    </reaction>
</comment>
<dbReference type="FunFam" id="3.30.565.10:FF:000010">
    <property type="entry name" value="Sensor histidine kinase RcsC"/>
    <property type="match status" value="1"/>
</dbReference>
<evidence type="ECO:0000256" key="1">
    <source>
        <dbReference type="ARBA" id="ARBA00000085"/>
    </source>
</evidence>
<feature type="modified residue" description="4-aspartylphosphate" evidence="13">
    <location>
        <position position="558"/>
    </location>
</feature>
<evidence type="ECO:0000256" key="7">
    <source>
        <dbReference type="ARBA" id="ARBA00022777"/>
    </source>
</evidence>
<dbReference type="InterPro" id="IPR036097">
    <property type="entry name" value="HisK_dim/P_sf"/>
</dbReference>
<evidence type="ECO:0000259" key="15">
    <source>
        <dbReference type="PROSITE" id="PS50110"/>
    </source>
</evidence>
<dbReference type="InterPro" id="IPR001789">
    <property type="entry name" value="Sig_transdc_resp-reg_receiver"/>
</dbReference>
<dbReference type="PROSITE" id="PS50112">
    <property type="entry name" value="PAS"/>
    <property type="match status" value="1"/>
</dbReference>
<evidence type="ECO:0000256" key="8">
    <source>
        <dbReference type="ARBA" id="ARBA00022840"/>
    </source>
</evidence>